<feature type="domain" description="Solute-binding protein family 3/N-terminal" evidence="3">
    <location>
        <begin position="35"/>
        <end position="260"/>
    </location>
</feature>
<dbReference type="SMART" id="SM00062">
    <property type="entry name" value="PBPb"/>
    <property type="match status" value="1"/>
</dbReference>
<evidence type="ECO:0000256" key="2">
    <source>
        <dbReference type="SAM" id="SignalP"/>
    </source>
</evidence>
<feature type="chain" id="PRO_5020513877" evidence="2">
    <location>
        <begin position="24"/>
        <end position="276"/>
    </location>
</feature>
<accession>A0A4Q1HKT1</accession>
<dbReference type="SUPFAM" id="SSF53850">
    <property type="entry name" value="Periplasmic binding protein-like II"/>
    <property type="match status" value="1"/>
</dbReference>
<keyword evidence="1 2" id="KW-0732">Signal</keyword>
<dbReference type="OrthoDB" id="8994218at2"/>
<organism evidence="4 5">
    <name type="scientific">Achromobacter aloeverae</name>
    <dbReference type="NCBI Taxonomy" id="1750518"/>
    <lineage>
        <taxon>Bacteria</taxon>
        <taxon>Pseudomonadati</taxon>
        <taxon>Pseudomonadota</taxon>
        <taxon>Betaproteobacteria</taxon>
        <taxon>Burkholderiales</taxon>
        <taxon>Alcaligenaceae</taxon>
        <taxon>Achromobacter</taxon>
    </lineage>
</organism>
<reference evidence="4 5" key="1">
    <citation type="journal article" date="2017" name="Int. J. Syst. Evol. Microbiol.">
        <title>Achromobacter aloeverae sp. nov., isolated from the root of Aloe vera (L.) Burm.f.</title>
        <authorList>
            <person name="Kuncharoen N."/>
            <person name="Muramatsu Y."/>
            <person name="Shibata C."/>
            <person name="Kamakura Y."/>
            <person name="Nakagawa Y."/>
            <person name="Tanasupawat S."/>
        </authorList>
    </citation>
    <scope>NUCLEOTIDE SEQUENCE [LARGE SCALE GENOMIC DNA]</scope>
    <source>
        <strain evidence="4 5">AVA-1</strain>
    </source>
</reference>
<dbReference type="EMBL" id="PYAL01000002">
    <property type="protein sequence ID" value="RXN91033.1"/>
    <property type="molecule type" value="Genomic_DNA"/>
</dbReference>
<evidence type="ECO:0000313" key="5">
    <source>
        <dbReference type="Proteomes" id="UP000290849"/>
    </source>
</evidence>
<evidence type="ECO:0000259" key="3">
    <source>
        <dbReference type="SMART" id="SM00062"/>
    </source>
</evidence>
<dbReference type="PANTHER" id="PTHR35936">
    <property type="entry name" value="MEMBRANE-BOUND LYTIC MUREIN TRANSGLYCOSYLASE F"/>
    <property type="match status" value="1"/>
</dbReference>
<feature type="signal peptide" evidence="2">
    <location>
        <begin position="1"/>
        <end position="23"/>
    </location>
</feature>
<gene>
    <name evidence="4" type="ORF">C7R54_07495</name>
</gene>
<evidence type="ECO:0000313" key="4">
    <source>
        <dbReference type="EMBL" id="RXN91033.1"/>
    </source>
</evidence>
<keyword evidence="5" id="KW-1185">Reference proteome</keyword>
<dbReference type="InterPro" id="IPR001638">
    <property type="entry name" value="Solute-binding_3/MltF_N"/>
</dbReference>
<sequence length="276" mass="29430">MFSLAAWGAAAILGLAALAPAHAAGELEQISKRGELRIGYVPSPPGTAKDPVSGEVTGFYVDAAKAIAEQMGVKPVFIETTWGNFVAGLQSNQFDMSIAATFATVKRAMAVDFSKPLVYLGSVAVVRKDEARFKTVQDMNDPAIKIAVVQGTAAEDWVRRTIPKAKLVSLGGGNLTAGFMEVAAGRADASFEDGFTAGRFVEQQPSTKVLFAEKPVFFLPVAWTVKKGNSELRSVLDIGLDNLLISGQWDAMVGKYLDGGRYVDQPNLRAFPAKAQ</sequence>
<protein>
    <submittedName>
        <fullName evidence="4">Cyclohexadienyl dehydratase</fullName>
    </submittedName>
</protein>
<dbReference type="CDD" id="cd13530">
    <property type="entry name" value="PBP2_peptides_like"/>
    <property type="match status" value="1"/>
</dbReference>
<dbReference type="Pfam" id="PF00497">
    <property type="entry name" value="SBP_bac_3"/>
    <property type="match status" value="1"/>
</dbReference>
<evidence type="ECO:0000256" key="1">
    <source>
        <dbReference type="ARBA" id="ARBA00022729"/>
    </source>
</evidence>
<comment type="caution">
    <text evidence="4">The sequence shown here is derived from an EMBL/GenBank/DDBJ whole genome shotgun (WGS) entry which is preliminary data.</text>
</comment>
<proteinExistence type="predicted"/>
<dbReference type="Gene3D" id="3.40.190.10">
    <property type="entry name" value="Periplasmic binding protein-like II"/>
    <property type="match status" value="2"/>
</dbReference>
<dbReference type="PANTHER" id="PTHR35936:SF19">
    <property type="entry name" value="AMINO-ACID-BINDING PROTEIN YXEM-RELATED"/>
    <property type="match status" value="1"/>
</dbReference>
<dbReference type="AlphaFoldDB" id="A0A4Q1HKT1"/>
<dbReference type="Proteomes" id="UP000290849">
    <property type="component" value="Unassembled WGS sequence"/>
</dbReference>
<name>A0A4Q1HKT1_9BURK</name>